<name>A0A833Q9T4_9POAL</name>
<dbReference type="GO" id="GO:0016301">
    <property type="term" value="F:kinase activity"/>
    <property type="evidence" value="ECO:0007669"/>
    <property type="project" value="UniProtKB-KW"/>
</dbReference>
<keyword evidence="2" id="KW-1185">Reference proteome</keyword>
<evidence type="ECO:0000313" key="2">
    <source>
        <dbReference type="Proteomes" id="UP000623129"/>
    </source>
</evidence>
<organism evidence="1 2">
    <name type="scientific">Carex littledalei</name>
    <dbReference type="NCBI Taxonomy" id="544730"/>
    <lineage>
        <taxon>Eukaryota</taxon>
        <taxon>Viridiplantae</taxon>
        <taxon>Streptophyta</taxon>
        <taxon>Embryophyta</taxon>
        <taxon>Tracheophyta</taxon>
        <taxon>Spermatophyta</taxon>
        <taxon>Magnoliopsida</taxon>
        <taxon>Liliopsida</taxon>
        <taxon>Poales</taxon>
        <taxon>Cyperaceae</taxon>
        <taxon>Cyperoideae</taxon>
        <taxon>Cariceae</taxon>
        <taxon>Carex</taxon>
        <taxon>Carex subgen. Euthyceras</taxon>
    </lineage>
</organism>
<dbReference type="AlphaFoldDB" id="A0A833Q9T4"/>
<proteinExistence type="predicted"/>
<dbReference type="PANTHER" id="PTHR33491">
    <property type="entry name" value="OSJNBA0016N04.9 PROTEIN"/>
    <property type="match status" value="1"/>
</dbReference>
<keyword evidence="1" id="KW-0418">Kinase</keyword>
<protein>
    <submittedName>
        <fullName evidence="1">Wall-associated receptor kinase 2</fullName>
    </submittedName>
</protein>
<keyword evidence="1" id="KW-0675">Receptor</keyword>
<dbReference type="Proteomes" id="UP000623129">
    <property type="component" value="Unassembled WGS sequence"/>
</dbReference>
<sequence length="134" mass="14796">MIKHGSCSGIGCCQTDIPKGTSTFMISFDERLNNSEVYNFSRCSYAMVVEAAMFNFNTTYITNEDLIFETDLPMVLDWAIGNTTCEEAQTNKTSYACRSSNSICSTVSGRDISMYSPDLGTIPLNLHGNIGLRK</sequence>
<comment type="caution">
    <text evidence="1">The sequence shown here is derived from an EMBL/GenBank/DDBJ whole genome shotgun (WGS) entry which is preliminary data.</text>
</comment>
<reference evidence="1" key="1">
    <citation type="submission" date="2020-01" db="EMBL/GenBank/DDBJ databases">
        <title>Genome sequence of Kobresia littledalei, the first chromosome-level genome in the family Cyperaceae.</title>
        <authorList>
            <person name="Qu G."/>
        </authorList>
    </citation>
    <scope>NUCLEOTIDE SEQUENCE</scope>
    <source>
        <strain evidence="1">C.B.Clarke</strain>
        <tissue evidence="1">Leaf</tissue>
    </source>
</reference>
<dbReference type="OrthoDB" id="4062651at2759"/>
<accession>A0A833Q9T4</accession>
<dbReference type="EMBL" id="SWLB01000025">
    <property type="protein sequence ID" value="KAF3322030.1"/>
    <property type="molecule type" value="Genomic_DNA"/>
</dbReference>
<evidence type="ECO:0000313" key="1">
    <source>
        <dbReference type="EMBL" id="KAF3322030.1"/>
    </source>
</evidence>
<keyword evidence="1" id="KW-0808">Transferase</keyword>
<gene>
    <name evidence="1" type="ORF">FCM35_KLT13171</name>
</gene>